<dbReference type="InterPro" id="IPR050090">
    <property type="entry name" value="Tyrosine_recombinase_XerCD"/>
</dbReference>
<feature type="domain" description="Core-binding (CB)" evidence="7">
    <location>
        <begin position="15"/>
        <end position="103"/>
    </location>
</feature>
<dbReference type="PROSITE" id="PS51900">
    <property type="entry name" value="CB"/>
    <property type="match status" value="1"/>
</dbReference>
<dbReference type="InterPro" id="IPR002104">
    <property type="entry name" value="Integrase_catalytic"/>
</dbReference>
<sequence>MLKILKKNQLLKFDVKLQNTFDEWLSMLSIKLSDNTIKSYKNDVEFFFLFLMKNNDVISNKTIDSLSITEFRSWLMHLRNSGLIAASRARALSAIRNFFSYCQSTGLITNNITTCVSMPRLPLSLPRVIDESDVIKFIKHLSLMKLEIWIIKRNIAIVLLMYGCGLRISEVLSLKKDSLDINAQSVVVSGKRDKSRLVPLLPKVLVAIDEYISIFPYKKSSNMLFLGKRGKPMQRTYVANFIQNVRIAAGLPDHITPHAFRHSCATHMLNNGADVRIIQDLLGHTSLNSTQIYTKVDYKYKAQQLKKRHPKNC</sequence>
<evidence type="ECO:0000256" key="1">
    <source>
        <dbReference type="ARBA" id="ARBA00022829"/>
    </source>
</evidence>
<dbReference type="Gene3D" id="1.10.150.130">
    <property type="match status" value="1"/>
</dbReference>
<dbReference type="PANTHER" id="PTHR30349:SF81">
    <property type="entry name" value="TYROSINE RECOMBINASE XERC"/>
    <property type="match status" value="1"/>
</dbReference>
<dbReference type="PANTHER" id="PTHR30349">
    <property type="entry name" value="PHAGE INTEGRASE-RELATED"/>
    <property type="match status" value="1"/>
</dbReference>
<keyword evidence="1" id="KW-0159">Chromosome partition</keyword>
<gene>
    <name evidence="8" type="primary">xerC</name>
    <name evidence="8" type="ORF">CAXC1_60015</name>
</gene>
<dbReference type="RefSeq" id="WP_338364705.1">
    <property type="nucleotide sequence ID" value="NZ_CAWVOK010000032.1"/>
</dbReference>
<dbReference type="InterPro" id="IPR010998">
    <property type="entry name" value="Integrase_recombinase_N"/>
</dbReference>
<dbReference type="PROSITE" id="PS51898">
    <property type="entry name" value="TYR_RECOMBINASE"/>
    <property type="match status" value="1"/>
</dbReference>
<evidence type="ECO:0000259" key="6">
    <source>
        <dbReference type="PROSITE" id="PS51898"/>
    </source>
</evidence>
<reference evidence="8 9" key="1">
    <citation type="submission" date="2024-01" db="EMBL/GenBank/DDBJ databases">
        <authorList>
            <person name="Kunselman E."/>
        </authorList>
    </citation>
    <scope>NUCLEOTIDE SEQUENCE [LARGE SCALE GENOMIC DNA]</scope>
    <source>
        <strain evidence="8">2 abalone samples</strain>
    </source>
</reference>
<evidence type="ECO:0000256" key="5">
    <source>
        <dbReference type="PROSITE-ProRule" id="PRU01248"/>
    </source>
</evidence>
<comment type="caution">
    <text evidence="8">The sequence shown here is derived from an EMBL/GenBank/DDBJ whole genome shotgun (WGS) entry which is preliminary data.</text>
</comment>
<keyword evidence="4" id="KW-0233">DNA recombination</keyword>
<name>A0ABM9N9A4_9RICK</name>
<protein>
    <submittedName>
        <fullName evidence="8">Tyrosine recombinase XerC</fullName>
    </submittedName>
</protein>
<evidence type="ECO:0000259" key="7">
    <source>
        <dbReference type="PROSITE" id="PS51900"/>
    </source>
</evidence>
<dbReference type="Pfam" id="PF02899">
    <property type="entry name" value="Phage_int_SAM_1"/>
    <property type="match status" value="1"/>
</dbReference>
<dbReference type="Pfam" id="PF00589">
    <property type="entry name" value="Phage_integrase"/>
    <property type="match status" value="1"/>
</dbReference>
<keyword evidence="2" id="KW-0229">DNA integration</keyword>
<feature type="domain" description="Tyr recombinase" evidence="6">
    <location>
        <begin position="124"/>
        <end position="306"/>
    </location>
</feature>
<keyword evidence="3 5" id="KW-0238">DNA-binding</keyword>
<evidence type="ECO:0000256" key="2">
    <source>
        <dbReference type="ARBA" id="ARBA00022908"/>
    </source>
</evidence>
<proteinExistence type="predicted"/>
<organism evidence="8 9">
    <name type="scientific">Candidatus Xenohaliotis californiensis</name>
    <dbReference type="NCBI Taxonomy" id="84677"/>
    <lineage>
        <taxon>Bacteria</taxon>
        <taxon>Pseudomonadati</taxon>
        <taxon>Pseudomonadota</taxon>
        <taxon>Alphaproteobacteria</taxon>
        <taxon>Rickettsiales</taxon>
        <taxon>Anaplasmataceae</taxon>
        <taxon>Candidatus Xenohaliotis</taxon>
    </lineage>
</organism>
<evidence type="ECO:0000313" key="8">
    <source>
        <dbReference type="EMBL" id="CAK8163477.1"/>
    </source>
</evidence>
<keyword evidence="9" id="KW-1185">Reference proteome</keyword>
<dbReference type="SUPFAM" id="SSF56349">
    <property type="entry name" value="DNA breaking-rejoining enzymes"/>
    <property type="match status" value="1"/>
</dbReference>
<dbReference type="Proteomes" id="UP001314181">
    <property type="component" value="Unassembled WGS sequence"/>
</dbReference>
<dbReference type="InterPro" id="IPR004107">
    <property type="entry name" value="Integrase_SAM-like_N"/>
</dbReference>
<dbReference type="EMBL" id="CAWVOK010000032">
    <property type="protein sequence ID" value="CAK8163477.1"/>
    <property type="molecule type" value="Genomic_DNA"/>
</dbReference>
<accession>A0ABM9N9A4</accession>
<dbReference type="InterPro" id="IPR044068">
    <property type="entry name" value="CB"/>
</dbReference>
<evidence type="ECO:0000313" key="9">
    <source>
        <dbReference type="Proteomes" id="UP001314181"/>
    </source>
</evidence>
<evidence type="ECO:0000256" key="4">
    <source>
        <dbReference type="ARBA" id="ARBA00023172"/>
    </source>
</evidence>
<dbReference type="InterPro" id="IPR011010">
    <property type="entry name" value="DNA_brk_join_enz"/>
</dbReference>
<dbReference type="InterPro" id="IPR013762">
    <property type="entry name" value="Integrase-like_cat_sf"/>
</dbReference>
<evidence type="ECO:0000256" key="3">
    <source>
        <dbReference type="ARBA" id="ARBA00023125"/>
    </source>
</evidence>
<dbReference type="Gene3D" id="1.10.443.10">
    <property type="entry name" value="Intergrase catalytic core"/>
    <property type="match status" value="1"/>
</dbReference>